<name>T1IC60_RHOPR</name>
<proteinExistence type="predicted"/>
<dbReference type="InterPro" id="IPR015943">
    <property type="entry name" value="WD40/YVTN_repeat-like_dom_sf"/>
</dbReference>
<dbReference type="InterPro" id="IPR036322">
    <property type="entry name" value="WD40_repeat_dom_sf"/>
</dbReference>
<dbReference type="PANTHER" id="PTHR19872:SF7">
    <property type="entry name" value="F-BOX AND WD REPEAT DOMAIN CONTAINING PROTEIN 10B-RELATED"/>
    <property type="match status" value="1"/>
</dbReference>
<dbReference type="Gene3D" id="2.130.10.10">
    <property type="entry name" value="YVTN repeat-like/Quinoprotein amine dehydrogenase"/>
    <property type="match status" value="2"/>
</dbReference>
<dbReference type="SMART" id="SM00320">
    <property type="entry name" value="WD40"/>
    <property type="match status" value="4"/>
</dbReference>
<dbReference type="OMA" id="YEDRENA"/>
<dbReference type="STRING" id="13249.T1IC60"/>
<dbReference type="InParanoid" id="T1IC60"/>
<feature type="compositionally biased region" description="Basic and acidic residues" evidence="1">
    <location>
        <begin position="211"/>
        <end position="232"/>
    </location>
</feature>
<protein>
    <recommendedName>
        <fullName evidence="4">F-box domain-containing protein</fullName>
    </recommendedName>
</protein>
<dbReference type="Proteomes" id="UP000015103">
    <property type="component" value="Unassembled WGS sequence"/>
</dbReference>
<evidence type="ECO:0000313" key="3">
    <source>
        <dbReference type="Proteomes" id="UP000015103"/>
    </source>
</evidence>
<dbReference type="eggNOG" id="KOG0274">
    <property type="taxonomic scope" value="Eukaryota"/>
</dbReference>
<keyword evidence="3" id="KW-1185">Reference proteome</keyword>
<dbReference type="EnsemblMetazoa" id="RPRC013880-RA">
    <property type="protein sequence ID" value="RPRC013880-PA"/>
    <property type="gene ID" value="RPRC013880"/>
</dbReference>
<dbReference type="PROSITE" id="PS00678">
    <property type="entry name" value="WD_REPEATS_1"/>
    <property type="match status" value="1"/>
</dbReference>
<dbReference type="Pfam" id="PF00400">
    <property type="entry name" value="WD40"/>
    <property type="match status" value="1"/>
</dbReference>
<accession>T1IC60</accession>
<evidence type="ECO:0008006" key="4">
    <source>
        <dbReference type="Google" id="ProtNLM"/>
    </source>
</evidence>
<dbReference type="EMBL" id="ACPB03004430">
    <property type="status" value="NOT_ANNOTATED_CDS"/>
    <property type="molecule type" value="Genomic_DNA"/>
</dbReference>
<evidence type="ECO:0000256" key="1">
    <source>
        <dbReference type="SAM" id="MobiDB-lite"/>
    </source>
</evidence>
<organism evidence="2 3">
    <name type="scientific">Rhodnius prolixus</name>
    <name type="common">Triatomid bug</name>
    <dbReference type="NCBI Taxonomy" id="13249"/>
    <lineage>
        <taxon>Eukaryota</taxon>
        <taxon>Metazoa</taxon>
        <taxon>Ecdysozoa</taxon>
        <taxon>Arthropoda</taxon>
        <taxon>Hexapoda</taxon>
        <taxon>Insecta</taxon>
        <taxon>Pterygota</taxon>
        <taxon>Neoptera</taxon>
        <taxon>Paraneoptera</taxon>
        <taxon>Hemiptera</taxon>
        <taxon>Heteroptera</taxon>
        <taxon>Panheteroptera</taxon>
        <taxon>Cimicomorpha</taxon>
        <taxon>Reduviidae</taxon>
        <taxon>Triatominae</taxon>
        <taxon>Rhodnius</taxon>
    </lineage>
</organism>
<dbReference type="AlphaFoldDB" id="T1IC60"/>
<reference evidence="2" key="1">
    <citation type="submission" date="2015-05" db="UniProtKB">
        <authorList>
            <consortium name="EnsemblMetazoa"/>
        </authorList>
    </citation>
    <scope>IDENTIFICATION</scope>
</reference>
<dbReference type="HOGENOM" id="CLU_359934_0_0_1"/>
<evidence type="ECO:0000313" key="2">
    <source>
        <dbReference type="EnsemblMetazoa" id="RPRC013880-PA"/>
    </source>
</evidence>
<sequence length="749" mass="87487">MANLERKAEQLQNNAFLQAKIYHLQDWFMRASWKHKATFITKVISSIKDPGTLKNIIQAYTLNTKDITISTSQATKYGYDVLPNDDDRCLNEEVLKRHMELDLDWIYSLEDTNDKQIILMHFINIGGSKLAKLAVTEARTLNKILEVIRDLEVRYKPQTNTSPPKINLSLKNILTYKNLMKRLQSTDPSILPITNEYKTYSSLPSIKHSKKDSTNSEKHKKKPEGNSDHLNESLKKMRNLQYSWENTIKKLTNMVSTGLSGKKKLVVKDSSGVDALQTLPLWINRKIVKFLDQNSRNNLAKVNRYWKFTIEEVNQETIVRKNLNKVINSMETRLAKSRLLNERQFTTIKKLTKWTRSTKSRNKSRKTKTTGSRFTELLMNYQDDFKESIYKFVPKIPDTDIPFNGLYRDMIIPTSYMYDRAIDCNRKWIAATENTFIIFYNIITGAKTPFLLSGHDQVVTWISFFPKSSRIASASLDRTVSTWDLNNRSLIEKFIHKDLIFSVSVNEDYLVSYAQDEKIRVFKHLQGGTCLKWFRSTFWDPSMVTLSEDNVVYWASIEGHINMLSITEPILDRNIVSAHTNEITYIGKFGQLIVTIGNDNYVRIWNPYFLYDECIIQFQHEVKVNSAVIVCLTLITACADGALRFWHIGTGILFRTIQVNFPEFPMISLKCQEYCNHIKLICNNEFNIYVLDFKKKWFKVSRKCNLYQSIRIHPFSDQQKFVTRDRRLLKLQLGKCTLPESRKFINRKH</sequence>
<dbReference type="InterPro" id="IPR019775">
    <property type="entry name" value="WD40_repeat_CS"/>
</dbReference>
<dbReference type="InterPro" id="IPR001680">
    <property type="entry name" value="WD40_rpt"/>
</dbReference>
<dbReference type="PANTHER" id="PTHR19872">
    <property type="entry name" value="UBIQUITIN LIGASE SPECIFICITY FACTOR/HREP PROTEIN"/>
    <property type="match status" value="1"/>
</dbReference>
<dbReference type="SUPFAM" id="SSF50978">
    <property type="entry name" value="WD40 repeat-like"/>
    <property type="match status" value="1"/>
</dbReference>
<dbReference type="PROSITE" id="PS50082">
    <property type="entry name" value="WD_REPEATS_2"/>
    <property type="match status" value="1"/>
</dbReference>
<feature type="region of interest" description="Disordered" evidence="1">
    <location>
        <begin position="204"/>
        <end position="232"/>
    </location>
</feature>
<dbReference type="PROSITE" id="PS50294">
    <property type="entry name" value="WD_REPEATS_REGION"/>
    <property type="match status" value="1"/>
</dbReference>
<dbReference type="InterPro" id="IPR051075">
    <property type="entry name" value="SCF_subunit_WD-repeat"/>
</dbReference>
<dbReference type="VEuPathDB" id="VectorBase:RPRC013880"/>